<reference evidence="2" key="1">
    <citation type="submission" date="2023-03" db="EMBL/GenBank/DDBJ databases">
        <title>Massive genome expansion in bonnet fungi (Mycena s.s.) driven by repeated elements and novel gene families across ecological guilds.</title>
        <authorList>
            <consortium name="Lawrence Berkeley National Laboratory"/>
            <person name="Harder C.B."/>
            <person name="Miyauchi S."/>
            <person name="Viragh M."/>
            <person name="Kuo A."/>
            <person name="Thoen E."/>
            <person name="Andreopoulos B."/>
            <person name="Lu D."/>
            <person name="Skrede I."/>
            <person name="Drula E."/>
            <person name="Henrissat B."/>
            <person name="Morin E."/>
            <person name="Kohler A."/>
            <person name="Barry K."/>
            <person name="LaButti K."/>
            <person name="Morin E."/>
            <person name="Salamov A."/>
            <person name="Lipzen A."/>
            <person name="Mereny Z."/>
            <person name="Hegedus B."/>
            <person name="Baldrian P."/>
            <person name="Stursova M."/>
            <person name="Weitz H."/>
            <person name="Taylor A."/>
            <person name="Grigoriev I.V."/>
            <person name="Nagy L.G."/>
            <person name="Martin F."/>
            <person name="Kauserud H."/>
        </authorList>
    </citation>
    <scope>NUCLEOTIDE SEQUENCE</scope>
    <source>
        <strain evidence="2">CBHHK182m</strain>
    </source>
</reference>
<evidence type="ECO:0000256" key="1">
    <source>
        <dbReference type="SAM" id="Coils"/>
    </source>
</evidence>
<organism evidence="2 3">
    <name type="scientific">Mycena metata</name>
    <dbReference type="NCBI Taxonomy" id="1033252"/>
    <lineage>
        <taxon>Eukaryota</taxon>
        <taxon>Fungi</taxon>
        <taxon>Dikarya</taxon>
        <taxon>Basidiomycota</taxon>
        <taxon>Agaricomycotina</taxon>
        <taxon>Agaricomycetes</taxon>
        <taxon>Agaricomycetidae</taxon>
        <taxon>Agaricales</taxon>
        <taxon>Marasmiineae</taxon>
        <taxon>Mycenaceae</taxon>
        <taxon>Mycena</taxon>
    </lineage>
</organism>
<accession>A0AAD7IBS5</accession>
<proteinExistence type="predicted"/>
<keyword evidence="1" id="KW-0175">Coiled coil</keyword>
<dbReference type="SUPFAM" id="SSF52047">
    <property type="entry name" value="RNI-like"/>
    <property type="match status" value="1"/>
</dbReference>
<dbReference type="EMBL" id="JARKIB010000112">
    <property type="protein sequence ID" value="KAJ7738350.1"/>
    <property type="molecule type" value="Genomic_DNA"/>
</dbReference>
<evidence type="ECO:0000313" key="3">
    <source>
        <dbReference type="Proteomes" id="UP001215598"/>
    </source>
</evidence>
<feature type="coiled-coil region" evidence="1">
    <location>
        <begin position="11"/>
        <end position="38"/>
    </location>
</feature>
<gene>
    <name evidence="2" type="ORF">B0H16DRAFT_1570539</name>
</gene>
<keyword evidence="3" id="KW-1185">Reference proteome</keyword>
<name>A0AAD7IBS5_9AGAR</name>
<sequence>MSSVAELVARIEEISCAIDRQKRVLADLETSRSNVRRDLNALCDPIARLPLEISSNIFMKCLPKISLPLLSSPPLLFLSVCHGWSDIAVSTAFLWSSLRVESSLKQGFLETWLARARSLPLDLSLSQDLDDSTREVIKQYAHQVQFLQLAVHFPDELGIRFPSLERLTVLVVSGGFDEVYLDACMETLRHAPLLVQCELVNISVAEPHRIVPECLTLPYLRHLRLGEQRSDGSVKYSTTSVILRRLTLPALESLSISELDIPADDLTSFFVRSSPPLQSLYIATTEDHPPGMDFLYFIPGLTDFTMHFRHYTSRNMPGLETIASGRGLAQLRHFAILGWSLSTTDQKSMLDALSSRHTLDSDQLESFRLILPGGLLTEDLVRKWQGLARDRGLDIYVGTS</sequence>
<evidence type="ECO:0008006" key="4">
    <source>
        <dbReference type="Google" id="ProtNLM"/>
    </source>
</evidence>
<protein>
    <recommendedName>
        <fullName evidence="4">F-box domain-containing protein</fullName>
    </recommendedName>
</protein>
<dbReference type="AlphaFoldDB" id="A0AAD7IBS5"/>
<dbReference type="Proteomes" id="UP001215598">
    <property type="component" value="Unassembled WGS sequence"/>
</dbReference>
<evidence type="ECO:0000313" key="2">
    <source>
        <dbReference type="EMBL" id="KAJ7738350.1"/>
    </source>
</evidence>
<comment type="caution">
    <text evidence="2">The sequence shown here is derived from an EMBL/GenBank/DDBJ whole genome shotgun (WGS) entry which is preliminary data.</text>
</comment>